<feature type="transmembrane region" description="Helical" evidence="1">
    <location>
        <begin position="115"/>
        <end position="134"/>
    </location>
</feature>
<reference evidence="3 4" key="1">
    <citation type="submission" date="2021-06" db="EMBL/GenBank/DDBJ databases">
        <title>Caerostris darwini draft genome.</title>
        <authorList>
            <person name="Kono N."/>
            <person name="Arakawa K."/>
        </authorList>
    </citation>
    <scope>NUCLEOTIDE SEQUENCE [LARGE SCALE GENOMIC DNA]</scope>
</reference>
<proteinExistence type="predicted"/>
<gene>
    <name evidence="3" type="primary">MGLL</name>
    <name evidence="3" type="ORF">CDAR_287911</name>
</gene>
<dbReference type="InterPro" id="IPR022742">
    <property type="entry name" value="Hydrolase_4"/>
</dbReference>
<dbReference type="Proteomes" id="UP001054837">
    <property type="component" value="Unassembled WGS sequence"/>
</dbReference>
<sequence>MSMNSGHSRRTFGGDSMLFEDHFRNLRNQKIACYYWEPTEEPRALLLISHGMTEHTMVYDDIAQEMVQKGFFVFGHDHVGHGRSDGPRALINDVHELVEDSLMHIQRIRKQYPNLPLFLCGHSMGGAVAVFLAFQVPVNGMALIAPALAVNPETATFFTVTVSKLMSKFFHGSRWLQRIILLQLGIKIL</sequence>
<dbReference type="SUPFAM" id="SSF53474">
    <property type="entry name" value="alpha/beta-Hydrolases"/>
    <property type="match status" value="1"/>
</dbReference>
<dbReference type="Pfam" id="PF12146">
    <property type="entry name" value="Hydrolase_4"/>
    <property type="match status" value="1"/>
</dbReference>
<dbReference type="PANTHER" id="PTHR11614">
    <property type="entry name" value="PHOSPHOLIPASE-RELATED"/>
    <property type="match status" value="1"/>
</dbReference>
<dbReference type="AlphaFoldDB" id="A0AAV4P8F1"/>
<dbReference type="InterPro" id="IPR029058">
    <property type="entry name" value="AB_hydrolase_fold"/>
</dbReference>
<feature type="domain" description="Serine aminopeptidase S33" evidence="2">
    <location>
        <begin position="41"/>
        <end position="174"/>
    </location>
</feature>
<protein>
    <submittedName>
        <fullName evidence="3">Monoglyceride lipase</fullName>
    </submittedName>
</protein>
<comment type="caution">
    <text evidence="3">The sequence shown here is derived from an EMBL/GenBank/DDBJ whole genome shotgun (WGS) entry which is preliminary data.</text>
</comment>
<keyword evidence="1" id="KW-0472">Membrane</keyword>
<evidence type="ECO:0000313" key="4">
    <source>
        <dbReference type="Proteomes" id="UP001054837"/>
    </source>
</evidence>
<dbReference type="InterPro" id="IPR051044">
    <property type="entry name" value="MAG_DAG_Lipase"/>
</dbReference>
<evidence type="ECO:0000313" key="3">
    <source>
        <dbReference type="EMBL" id="GIX93316.1"/>
    </source>
</evidence>
<name>A0AAV4P8F1_9ARAC</name>
<keyword evidence="4" id="KW-1185">Reference proteome</keyword>
<organism evidence="3 4">
    <name type="scientific">Caerostris darwini</name>
    <dbReference type="NCBI Taxonomy" id="1538125"/>
    <lineage>
        <taxon>Eukaryota</taxon>
        <taxon>Metazoa</taxon>
        <taxon>Ecdysozoa</taxon>
        <taxon>Arthropoda</taxon>
        <taxon>Chelicerata</taxon>
        <taxon>Arachnida</taxon>
        <taxon>Araneae</taxon>
        <taxon>Araneomorphae</taxon>
        <taxon>Entelegynae</taxon>
        <taxon>Araneoidea</taxon>
        <taxon>Araneidae</taxon>
        <taxon>Caerostris</taxon>
    </lineage>
</organism>
<dbReference type="EMBL" id="BPLQ01002488">
    <property type="protein sequence ID" value="GIX93316.1"/>
    <property type="molecule type" value="Genomic_DNA"/>
</dbReference>
<evidence type="ECO:0000259" key="2">
    <source>
        <dbReference type="Pfam" id="PF12146"/>
    </source>
</evidence>
<accession>A0AAV4P8F1</accession>
<evidence type="ECO:0000256" key="1">
    <source>
        <dbReference type="SAM" id="Phobius"/>
    </source>
</evidence>
<dbReference type="Gene3D" id="3.40.50.1820">
    <property type="entry name" value="alpha/beta hydrolase"/>
    <property type="match status" value="1"/>
</dbReference>
<keyword evidence="1" id="KW-0812">Transmembrane</keyword>
<keyword evidence="1" id="KW-1133">Transmembrane helix</keyword>